<feature type="repeat" description="ANK" evidence="3">
    <location>
        <begin position="110"/>
        <end position="133"/>
    </location>
</feature>
<proteinExistence type="predicted"/>
<dbReference type="EMBL" id="CAJPEX010001019">
    <property type="protein sequence ID" value="CAG0917970.1"/>
    <property type="molecule type" value="Genomic_DNA"/>
</dbReference>
<dbReference type="Proteomes" id="UP000678499">
    <property type="component" value="Unassembled WGS sequence"/>
</dbReference>
<evidence type="ECO:0000256" key="1">
    <source>
        <dbReference type="ARBA" id="ARBA00022737"/>
    </source>
</evidence>
<dbReference type="Gene3D" id="1.25.40.20">
    <property type="entry name" value="Ankyrin repeat-containing domain"/>
    <property type="match status" value="3"/>
</dbReference>
<keyword evidence="1" id="KW-0677">Repeat</keyword>
<feature type="repeat" description="ANK" evidence="3">
    <location>
        <begin position="260"/>
        <end position="292"/>
    </location>
</feature>
<dbReference type="AlphaFoldDB" id="A0A7R9BP27"/>
<dbReference type="PROSITE" id="PS50297">
    <property type="entry name" value="ANK_REP_REGION"/>
    <property type="match status" value="5"/>
</dbReference>
<sequence>MDFHRLAEIGDVRQLANQLNSTCDDDEIQWRHHLDHQDKDGKTLLHICAQYGHVDCAEFLVSRGAEVNCLKRNEWTPVMLACAKTSPGHRAIVRFLVNEAGADVWLRNKDGWTCFHVACRSGNLDVVSFLLDKYPEIWDTRGNTGRTPLHSAAMAGHLEVVRRLLSTSSSSSGGGTANAAAVNAKDSSGTPPVFDALRGGHVDVARLLVSAGGDLDARDALGQSVLHAACQAGQVDSVAFLLREADVVGRGMLNAQTAKFRLTALHLAAKERFPRVVGLLMDAGADDSVEDFRGRRPALV</sequence>
<dbReference type="PANTHER" id="PTHR24173:SF74">
    <property type="entry name" value="ANKYRIN REPEAT DOMAIN-CONTAINING PROTEIN 16"/>
    <property type="match status" value="1"/>
</dbReference>
<dbReference type="EMBL" id="OA883056">
    <property type="protein sequence ID" value="CAD7277818.1"/>
    <property type="molecule type" value="Genomic_DNA"/>
</dbReference>
<name>A0A7R9BP27_9CRUS</name>
<dbReference type="Pfam" id="PF12796">
    <property type="entry name" value="Ank_2"/>
    <property type="match status" value="2"/>
</dbReference>
<dbReference type="SUPFAM" id="SSF48403">
    <property type="entry name" value="Ankyrin repeat"/>
    <property type="match status" value="1"/>
</dbReference>
<keyword evidence="5" id="KW-1185">Reference proteome</keyword>
<dbReference type="Pfam" id="PF00023">
    <property type="entry name" value="Ank"/>
    <property type="match status" value="1"/>
</dbReference>
<feature type="repeat" description="ANK" evidence="3">
    <location>
        <begin position="40"/>
        <end position="72"/>
    </location>
</feature>
<dbReference type="PRINTS" id="PR01415">
    <property type="entry name" value="ANKYRIN"/>
</dbReference>
<dbReference type="OrthoDB" id="6335178at2759"/>
<gene>
    <name evidence="4" type="ORF">NMOB1V02_LOCUS5541</name>
</gene>
<dbReference type="InterPro" id="IPR036770">
    <property type="entry name" value="Ankyrin_rpt-contain_sf"/>
</dbReference>
<feature type="repeat" description="ANK" evidence="3">
    <location>
        <begin position="144"/>
        <end position="170"/>
    </location>
</feature>
<evidence type="ECO:0000256" key="2">
    <source>
        <dbReference type="ARBA" id="ARBA00023043"/>
    </source>
</evidence>
<evidence type="ECO:0008006" key="6">
    <source>
        <dbReference type="Google" id="ProtNLM"/>
    </source>
</evidence>
<dbReference type="SMART" id="SM00248">
    <property type="entry name" value="ANK"/>
    <property type="match status" value="7"/>
</dbReference>
<dbReference type="InterPro" id="IPR002110">
    <property type="entry name" value="Ankyrin_rpt"/>
</dbReference>
<evidence type="ECO:0000313" key="5">
    <source>
        <dbReference type="Proteomes" id="UP000678499"/>
    </source>
</evidence>
<dbReference type="PROSITE" id="PS50088">
    <property type="entry name" value="ANK_REPEAT"/>
    <property type="match status" value="5"/>
</dbReference>
<reference evidence="4" key="1">
    <citation type="submission" date="2020-11" db="EMBL/GenBank/DDBJ databases">
        <authorList>
            <person name="Tran Van P."/>
        </authorList>
    </citation>
    <scope>NUCLEOTIDE SEQUENCE</scope>
</reference>
<evidence type="ECO:0000313" key="4">
    <source>
        <dbReference type="EMBL" id="CAD7277818.1"/>
    </source>
</evidence>
<evidence type="ECO:0000256" key="3">
    <source>
        <dbReference type="PROSITE-ProRule" id="PRU00023"/>
    </source>
</evidence>
<keyword evidence="2 3" id="KW-0040">ANK repeat</keyword>
<accession>A0A7R9BP27</accession>
<protein>
    <recommendedName>
        <fullName evidence="6">Ankyrin repeat domain-containing protein 16</fullName>
    </recommendedName>
</protein>
<organism evidence="4">
    <name type="scientific">Notodromas monacha</name>
    <dbReference type="NCBI Taxonomy" id="399045"/>
    <lineage>
        <taxon>Eukaryota</taxon>
        <taxon>Metazoa</taxon>
        <taxon>Ecdysozoa</taxon>
        <taxon>Arthropoda</taxon>
        <taxon>Crustacea</taxon>
        <taxon>Oligostraca</taxon>
        <taxon>Ostracoda</taxon>
        <taxon>Podocopa</taxon>
        <taxon>Podocopida</taxon>
        <taxon>Cypridocopina</taxon>
        <taxon>Cypridoidea</taxon>
        <taxon>Cyprididae</taxon>
        <taxon>Notodromas</taxon>
    </lineage>
</organism>
<dbReference type="PANTHER" id="PTHR24173">
    <property type="entry name" value="ANKYRIN REPEAT CONTAINING"/>
    <property type="match status" value="1"/>
</dbReference>
<feature type="repeat" description="ANK" evidence="3">
    <location>
        <begin position="188"/>
        <end position="220"/>
    </location>
</feature>